<organism evidence="2 3">
    <name type="scientific">Rhodococcus olei</name>
    <dbReference type="NCBI Taxonomy" id="2161675"/>
    <lineage>
        <taxon>Bacteria</taxon>
        <taxon>Bacillati</taxon>
        <taxon>Actinomycetota</taxon>
        <taxon>Actinomycetes</taxon>
        <taxon>Mycobacteriales</taxon>
        <taxon>Nocardiaceae</taxon>
        <taxon>Rhodococcus</taxon>
    </lineage>
</organism>
<sequence length="172" mass="19372">MTSRRRTGPRILRVSKAGSVSYRKRKIGVGQAYTGQQVTVTQFGETVIVTHTGTGKPLRELTLGAVGTYHRNGNKRGRPRKDRTVDPVRVVSAVSWQHSVRDVPGPLHVRSWLGGVDFDRRFWPGLDHRQQDHGWFRVVGVRERGVLSGGLSPSRERWSCSDRNEGPRPVRT</sequence>
<accession>A0ABP8NYL7</accession>
<feature type="region of interest" description="Disordered" evidence="1">
    <location>
        <begin position="149"/>
        <end position="172"/>
    </location>
</feature>
<gene>
    <name evidence="2" type="ORF">GCM10023094_11160</name>
</gene>
<dbReference type="Proteomes" id="UP001501183">
    <property type="component" value="Unassembled WGS sequence"/>
</dbReference>
<comment type="caution">
    <text evidence="2">The sequence shown here is derived from an EMBL/GenBank/DDBJ whole genome shotgun (WGS) entry which is preliminary data.</text>
</comment>
<protein>
    <submittedName>
        <fullName evidence="2">Uncharacterized protein</fullName>
    </submittedName>
</protein>
<proteinExistence type="predicted"/>
<reference evidence="3" key="1">
    <citation type="journal article" date="2019" name="Int. J. Syst. Evol. Microbiol.">
        <title>The Global Catalogue of Microorganisms (GCM) 10K type strain sequencing project: providing services to taxonomists for standard genome sequencing and annotation.</title>
        <authorList>
            <consortium name="The Broad Institute Genomics Platform"/>
            <consortium name="The Broad Institute Genome Sequencing Center for Infectious Disease"/>
            <person name="Wu L."/>
            <person name="Ma J."/>
        </authorList>
    </citation>
    <scope>NUCLEOTIDE SEQUENCE [LARGE SCALE GENOMIC DNA]</scope>
    <source>
        <strain evidence="3">JCM 32206</strain>
    </source>
</reference>
<evidence type="ECO:0000313" key="3">
    <source>
        <dbReference type="Proteomes" id="UP001501183"/>
    </source>
</evidence>
<name>A0ABP8NYL7_9NOCA</name>
<evidence type="ECO:0000256" key="1">
    <source>
        <dbReference type="SAM" id="MobiDB-lite"/>
    </source>
</evidence>
<dbReference type="EMBL" id="BAABFB010000024">
    <property type="protein sequence ID" value="GAA4474824.1"/>
    <property type="molecule type" value="Genomic_DNA"/>
</dbReference>
<keyword evidence="3" id="KW-1185">Reference proteome</keyword>
<feature type="compositionally biased region" description="Basic and acidic residues" evidence="1">
    <location>
        <begin position="154"/>
        <end position="172"/>
    </location>
</feature>
<evidence type="ECO:0000313" key="2">
    <source>
        <dbReference type="EMBL" id="GAA4474824.1"/>
    </source>
</evidence>